<comment type="caution">
    <text evidence="1">The sequence shown here is derived from an EMBL/GenBank/DDBJ whole genome shotgun (WGS) entry which is preliminary data.</text>
</comment>
<evidence type="ECO:0000313" key="1">
    <source>
        <dbReference type="EMBL" id="KAL0313292.1"/>
    </source>
</evidence>
<dbReference type="EMBL" id="JACGWJ010000026">
    <property type="protein sequence ID" value="KAL0313292.1"/>
    <property type="molecule type" value="Genomic_DNA"/>
</dbReference>
<accession>A0AAW2L218</accession>
<reference evidence="1" key="2">
    <citation type="journal article" date="2024" name="Plant">
        <title>Genomic evolution and insights into agronomic trait innovations of Sesamum species.</title>
        <authorList>
            <person name="Miao H."/>
            <person name="Wang L."/>
            <person name="Qu L."/>
            <person name="Liu H."/>
            <person name="Sun Y."/>
            <person name="Le M."/>
            <person name="Wang Q."/>
            <person name="Wei S."/>
            <person name="Zheng Y."/>
            <person name="Lin W."/>
            <person name="Duan Y."/>
            <person name="Cao H."/>
            <person name="Xiong S."/>
            <person name="Wang X."/>
            <person name="Wei L."/>
            <person name="Li C."/>
            <person name="Ma Q."/>
            <person name="Ju M."/>
            <person name="Zhao R."/>
            <person name="Li G."/>
            <person name="Mu C."/>
            <person name="Tian Q."/>
            <person name="Mei H."/>
            <person name="Zhang T."/>
            <person name="Gao T."/>
            <person name="Zhang H."/>
        </authorList>
    </citation>
    <scope>NUCLEOTIDE SEQUENCE</scope>
    <source>
        <strain evidence="1">G02</strain>
    </source>
</reference>
<dbReference type="AlphaFoldDB" id="A0AAW2L218"/>
<sequence>MLTYRRKDQLEIIGYTDSNFVGFQDRMKSTLGYMYMFAEEAISWKSAKQSLRASSTVAAEFVASYEVSNHEIWLQNFSMGLHIVDTIDRPLKLFCDNKSAVLYSNNKQELNEVEAYRHEVPSCERKHTE</sequence>
<organism evidence="1">
    <name type="scientific">Sesamum radiatum</name>
    <name type="common">Black benniseed</name>
    <dbReference type="NCBI Taxonomy" id="300843"/>
    <lineage>
        <taxon>Eukaryota</taxon>
        <taxon>Viridiplantae</taxon>
        <taxon>Streptophyta</taxon>
        <taxon>Embryophyta</taxon>
        <taxon>Tracheophyta</taxon>
        <taxon>Spermatophyta</taxon>
        <taxon>Magnoliopsida</taxon>
        <taxon>eudicotyledons</taxon>
        <taxon>Gunneridae</taxon>
        <taxon>Pentapetalae</taxon>
        <taxon>asterids</taxon>
        <taxon>lamiids</taxon>
        <taxon>Lamiales</taxon>
        <taxon>Pedaliaceae</taxon>
        <taxon>Sesamum</taxon>
    </lineage>
</organism>
<dbReference type="CDD" id="cd09272">
    <property type="entry name" value="RNase_HI_RT_Ty1"/>
    <property type="match status" value="1"/>
</dbReference>
<reference evidence="1" key="1">
    <citation type="submission" date="2020-06" db="EMBL/GenBank/DDBJ databases">
        <authorList>
            <person name="Li T."/>
            <person name="Hu X."/>
            <person name="Zhang T."/>
            <person name="Song X."/>
            <person name="Zhang H."/>
            <person name="Dai N."/>
            <person name="Sheng W."/>
            <person name="Hou X."/>
            <person name="Wei L."/>
        </authorList>
    </citation>
    <scope>NUCLEOTIDE SEQUENCE</scope>
    <source>
        <strain evidence="1">G02</strain>
        <tissue evidence="1">Leaf</tissue>
    </source>
</reference>
<protein>
    <recommendedName>
        <fullName evidence="2">Copia protein</fullName>
    </recommendedName>
</protein>
<dbReference type="PANTHER" id="PTHR11439:SF467">
    <property type="entry name" value="INTEGRASE CATALYTIC DOMAIN-CONTAINING PROTEIN"/>
    <property type="match status" value="1"/>
</dbReference>
<proteinExistence type="predicted"/>
<evidence type="ECO:0008006" key="2">
    <source>
        <dbReference type="Google" id="ProtNLM"/>
    </source>
</evidence>
<name>A0AAW2L218_SESRA</name>
<gene>
    <name evidence="1" type="ORF">Sradi_5728500</name>
</gene>
<dbReference type="PANTHER" id="PTHR11439">
    <property type="entry name" value="GAG-POL-RELATED RETROTRANSPOSON"/>
    <property type="match status" value="1"/>
</dbReference>